<name>A0ABM3ADX9_GOSHI</name>
<gene>
    <name evidence="2" type="primary">LOC107960710</name>
</gene>
<keyword evidence="1" id="KW-1185">Reference proteome</keyword>
<dbReference type="GeneID" id="107960710"/>
<dbReference type="PANTHER" id="PTHR33103">
    <property type="entry name" value="OS01G0153900 PROTEIN"/>
    <property type="match status" value="1"/>
</dbReference>
<evidence type="ECO:0000313" key="2">
    <source>
        <dbReference type="RefSeq" id="XP_040953058.1"/>
    </source>
</evidence>
<evidence type="ECO:0008006" key="3">
    <source>
        <dbReference type="Google" id="ProtNLM"/>
    </source>
</evidence>
<reference evidence="2" key="2">
    <citation type="submission" date="2025-08" db="UniProtKB">
        <authorList>
            <consortium name="RefSeq"/>
        </authorList>
    </citation>
    <scope>IDENTIFICATION</scope>
</reference>
<accession>A0ABM3ADX9</accession>
<dbReference type="Proteomes" id="UP000818029">
    <property type="component" value="Chromosome A01"/>
</dbReference>
<dbReference type="InterPro" id="IPR007750">
    <property type="entry name" value="DUF674"/>
</dbReference>
<sequence length="250" mass="27400">MNKEAILRVKKNVVKDETAGESTFFITDDLRIMQGLPGDLIQSLLNFGIKNVSLIEEKVLEIGSAEMCNLLSHLFISKMTLTDVFLRKQGILSSTAMLDEQFMLVRAPNMKESNENDGKRSVKIMLRKSDSKLLYAEASANFVDLLFSFLTIPLESVLELVDGRLLTFMDPKSPTPNTENSSGYVEKNSLFVITDNLVVKSLSSVSSISLLKEIGISVDDVEEQVIIIGEVEIAALGSTASGLGLLCMIG</sequence>
<organism evidence="1 2">
    <name type="scientific">Gossypium hirsutum</name>
    <name type="common">Upland cotton</name>
    <name type="synonym">Gossypium mexicanum</name>
    <dbReference type="NCBI Taxonomy" id="3635"/>
    <lineage>
        <taxon>Eukaryota</taxon>
        <taxon>Viridiplantae</taxon>
        <taxon>Streptophyta</taxon>
        <taxon>Embryophyta</taxon>
        <taxon>Tracheophyta</taxon>
        <taxon>Spermatophyta</taxon>
        <taxon>Magnoliopsida</taxon>
        <taxon>eudicotyledons</taxon>
        <taxon>Gunneridae</taxon>
        <taxon>Pentapetalae</taxon>
        <taxon>rosids</taxon>
        <taxon>malvids</taxon>
        <taxon>Malvales</taxon>
        <taxon>Malvaceae</taxon>
        <taxon>Malvoideae</taxon>
        <taxon>Gossypium</taxon>
    </lineage>
</organism>
<protein>
    <recommendedName>
        <fullName evidence="3">DUF674 domain-containing protein</fullName>
    </recommendedName>
</protein>
<proteinExistence type="predicted"/>
<dbReference type="RefSeq" id="XP_040953058.1">
    <property type="nucleotide sequence ID" value="XM_041097124.1"/>
</dbReference>
<dbReference type="PANTHER" id="PTHR33103:SF27">
    <property type="entry name" value="OS04G0594700 PROTEIN"/>
    <property type="match status" value="1"/>
</dbReference>
<reference evidence="1" key="1">
    <citation type="journal article" date="2020" name="Nat. Genet.">
        <title>Genomic diversifications of five Gossypium allopolyploid species and their impact on cotton improvement.</title>
        <authorList>
            <person name="Chen Z.J."/>
            <person name="Sreedasyam A."/>
            <person name="Ando A."/>
            <person name="Song Q."/>
            <person name="De Santiago L.M."/>
            <person name="Hulse-Kemp A.M."/>
            <person name="Ding M."/>
            <person name="Ye W."/>
            <person name="Kirkbride R.C."/>
            <person name="Jenkins J."/>
            <person name="Plott C."/>
            <person name="Lovell J."/>
            <person name="Lin Y.M."/>
            <person name="Vaughn R."/>
            <person name="Liu B."/>
            <person name="Simpson S."/>
            <person name="Scheffler B.E."/>
            <person name="Wen L."/>
            <person name="Saski C.A."/>
            <person name="Grover C.E."/>
            <person name="Hu G."/>
            <person name="Conover J.L."/>
            <person name="Carlson J.W."/>
            <person name="Shu S."/>
            <person name="Boston L.B."/>
            <person name="Williams M."/>
            <person name="Peterson D.G."/>
            <person name="McGee K."/>
            <person name="Jones D.C."/>
            <person name="Wendel J.F."/>
            <person name="Stelly D.M."/>
            <person name="Grimwood J."/>
            <person name="Schmutz J."/>
        </authorList>
    </citation>
    <scope>NUCLEOTIDE SEQUENCE [LARGE SCALE GENOMIC DNA]</scope>
    <source>
        <strain evidence="1">cv. TM-1</strain>
    </source>
</reference>
<evidence type="ECO:0000313" key="1">
    <source>
        <dbReference type="Proteomes" id="UP000818029"/>
    </source>
</evidence>
<dbReference type="Pfam" id="PF05056">
    <property type="entry name" value="DUF674"/>
    <property type="match status" value="2"/>
</dbReference>